<protein>
    <submittedName>
        <fullName evidence="2">Uncharacterized protein</fullName>
    </submittedName>
</protein>
<keyword evidence="1" id="KW-0732">Signal</keyword>
<evidence type="ECO:0000313" key="3">
    <source>
        <dbReference type="EMBL" id="RLL41260.1"/>
    </source>
</evidence>
<accession>A0A3A8FS42</accession>
<gene>
    <name evidence="2" type="ORF">D7V64_13575</name>
    <name evidence="3" type="ORF">D9K79_13025</name>
</gene>
<name>A0A3A8FS42_9GAMM</name>
<reference evidence="3 4" key="1">
    <citation type="submission" date="2018-09" db="EMBL/GenBank/DDBJ databases">
        <title>The draft genome of Acinetobacter sp. strains.</title>
        <authorList>
            <person name="Qin J."/>
            <person name="Feng Y."/>
            <person name="Zong Z."/>
        </authorList>
    </citation>
    <scope>NUCLEOTIDE SEQUENCE [LARGE SCALE GENOMIC DNA]</scope>
    <source>
        <strain evidence="3 4">WCHAc060001</strain>
    </source>
</reference>
<feature type="signal peptide" evidence="1">
    <location>
        <begin position="1"/>
        <end position="24"/>
    </location>
</feature>
<organism evidence="2 5">
    <name type="scientific">Acinetobacter cumulans</name>
    <dbReference type="NCBI Taxonomy" id="2136182"/>
    <lineage>
        <taxon>Bacteria</taxon>
        <taxon>Pseudomonadati</taxon>
        <taxon>Pseudomonadota</taxon>
        <taxon>Gammaproteobacteria</taxon>
        <taxon>Moraxellales</taxon>
        <taxon>Moraxellaceae</taxon>
        <taxon>Acinetobacter</taxon>
    </lineage>
</organism>
<evidence type="ECO:0000313" key="4">
    <source>
        <dbReference type="Proteomes" id="UP000273105"/>
    </source>
</evidence>
<dbReference type="EMBL" id="RAXZ01000023">
    <property type="protein sequence ID" value="RKG49582.1"/>
    <property type="molecule type" value="Genomic_DNA"/>
</dbReference>
<reference evidence="2 5" key="2">
    <citation type="submission" date="2018-09" db="EMBL/GenBank/DDBJ databases">
        <title>The draft genome of Acinetobacter spp. strains.</title>
        <authorList>
            <person name="Qin J."/>
            <person name="Feng Y."/>
            <person name="Zong Z."/>
        </authorList>
    </citation>
    <scope>NUCLEOTIDE SEQUENCE [LARGE SCALE GENOMIC DNA]</scope>
    <source>
        <strain evidence="2 5">WCHAc060002</strain>
    </source>
</reference>
<dbReference type="EMBL" id="RCHE01000034">
    <property type="protein sequence ID" value="RLL41260.1"/>
    <property type="molecule type" value="Genomic_DNA"/>
</dbReference>
<proteinExistence type="predicted"/>
<evidence type="ECO:0000256" key="1">
    <source>
        <dbReference type="SAM" id="SignalP"/>
    </source>
</evidence>
<dbReference type="AlphaFoldDB" id="A0A3A8FS42"/>
<dbReference type="Proteomes" id="UP000281084">
    <property type="component" value="Unassembled WGS sequence"/>
</dbReference>
<evidence type="ECO:0000313" key="5">
    <source>
        <dbReference type="Proteomes" id="UP000281084"/>
    </source>
</evidence>
<feature type="chain" id="PRO_5017358481" evidence="1">
    <location>
        <begin position="25"/>
        <end position="127"/>
    </location>
</feature>
<keyword evidence="4" id="KW-1185">Reference proteome</keyword>
<dbReference type="Proteomes" id="UP000273105">
    <property type="component" value="Unassembled WGS sequence"/>
</dbReference>
<evidence type="ECO:0000313" key="2">
    <source>
        <dbReference type="EMBL" id="RKG49582.1"/>
    </source>
</evidence>
<dbReference type="RefSeq" id="WP_117008032.1">
    <property type="nucleotide sequence ID" value="NZ_RAXZ01000023.1"/>
</dbReference>
<sequence>MKHKSLYAFLLTCTVLSLSQTAQSEVLTQQNYDAQIQHYLDVIKATKPILDDPKSTADASAKSEAFCQRIDAYQRIVKLSEDNSQLDMASIMHMAAKNFLDRQQQSLTKSGMTTGAMCKTTPAKPEK</sequence>
<comment type="caution">
    <text evidence="2">The sequence shown here is derived from an EMBL/GenBank/DDBJ whole genome shotgun (WGS) entry which is preliminary data.</text>
</comment>